<feature type="transmembrane region" description="Helical" evidence="11">
    <location>
        <begin position="214"/>
        <end position="234"/>
    </location>
</feature>
<dbReference type="PhylomeDB" id="A0A060T3J7"/>
<feature type="transmembrane region" description="Helical" evidence="11">
    <location>
        <begin position="464"/>
        <end position="490"/>
    </location>
</feature>
<reference evidence="13" key="1">
    <citation type="submission" date="2014-02" db="EMBL/GenBank/DDBJ databases">
        <authorList>
            <person name="Genoscope - CEA"/>
        </authorList>
    </citation>
    <scope>NUCLEOTIDE SEQUENCE</scope>
    <source>
        <strain evidence="13">LS3</strain>
    </source>
</reference>
<dbReference type="Pfam" id="PF03142">
    <property type="entry name" value="Chitin_synth_2"/>
    <property type="match status" value="1"/>
</dbReference>
<evidence type="ECO:0000256" key="5">
    <source>
        <dbReference type="ARBA" id="ARBA00022679"/>
    </source>
</evidence>
<feature type="compositionally biased region" description="Basic and acidic residues" evidence="10">
    <location>
        <begin position="1206"/>
        <end position="1216"/>
    </location>
</feature>
<dbReference type="GO" id="GO:0030428">
    <property type="term" value="C:cell septum"/>
    <property type="evidence" value="ECO:0007669"/>
    <property type="project" value="TreeGrafter"/>
</dbReference>
<dbReference type="EC" id="2.4.1.16" evidence="2"/>
<feature type="region of interest" description="Disordered" evidence="10">
    <location>
        <begin position="524"/>
        <end position="554"/>
    </location>
</feature>
<feature type="compositionally biased region" description="Polar residues" evidence="10">
    <location>
        <begin position="1180"/>
        <end position="1193"/>
    </location>
</feature>
<dbReference type="SUPFAM" id="SSF53448">
    <property type="entry name" value="Nucleotide-diphospho-sugar transferases"/>
    <property type="match status" value="1"/>
</dbReference>
<feature type="transmembrane region" description="Helical" evidence="11">
    <location>
        <begin position="1044"/>
        <end position="1064"/>
    </location>
</feature>
<feature type="transmembrane region" description="Helical" evidence="11">
    <location>
        <begin position="1015"/>
        <end position="1038"/>
    </location>
</feature>
<dbReference type="EMBL" id="HG937693">
    <property type="protein sequence ID" value="CDP35538.1"/>
    <property type="molecule type" value="Genomic_DNA"/>
</dbReference>
<feature type="domain" description="Chitin synthase 4-like" evidence="12">
    <location>
        <begin position="372"/>
        <end position="451"/>
    </location>
</feature>
<dbReference type="PANTHER" id="PTHR22914">
    <property type="entry name" value="CHITIN SYNTHASE"/>
    <property type="match status" value="1"/>
</dbReference>
<evidence type="ECO:0000256" key="1">
    <source>
        <dbReference type="ARBA" id="ARBA00004651"/>
    </source>
</evidence>
<protein>
    <recommendedName>
        <fullName evidence="2">chitin synthase</fullName>
        <ecNumber evidence="2">2.4.1.16</ecNumber>
    </recommendedName>
</protein>
<evidence type="ECO:0000256" key="8">
    <source>
        <dbReference type="ARBA" id="ARBA00023136"/>
    </source>
</evidence>
<dbReference type="Pfam" id="PF22997">
    <property type="entry name" value="CHS4"/>
    <property type="match status" value="1"/>
</dbReference>
<keyword evidence="7 11" id="KW-1133">Transmembrane helix</keyword>
<evidence type="ECO:0000313" key="13">
    <source>
        <dbReference type="EMBL" id="CDP35538.1"/>
    </source>
</evidence>
<dbReference type="GO" id="GO:0006031">
    <property type="term" value="P:chitin biosynthetic process"/>
    <property type="evidence" value="ECO:0007669"/>
    <property type="project" value="TreeGrafter"/>
</dbReference>
<feature type="transmembrane region" description="Helical" evidence="11">
    <location>
        <begin position="1071"/>
        <end position="1089"/>
    </location>
</feature>
<dbReference type="InterPro" id="IPR054295">
    <property type="entry name" value="CHS4-like_dom"/>
</dbReference>
<name>A0A060T3J7_BLAAD</name>
<keyword evidence="4" id="KW-0328">Glycosyltransferase</keyword>
<feature type="compositionally biased region" description="Low complexity" evidence="10">
    <location>
        <begin position="1196"/>
        <end position="1205"/>
    </location>
</feature>
<dbReference type="CDD" id="cd04190">
    <property type="entry name" value="Chitin_synth_C"/>
    <property type="match status" value="1"/>
</dbReference>
<evidence type="ECO:0000256" key="6">
    <source>
        <dbReference type="ARBA" id="ARBA00022692"/>
    </source>
</evidence>
<reference evidence="13" key="2">
    <citation type="submission" date="2014-06" db="EMBL/GenBank/DDBJ databases">
        <title>The complete genome of Blastobotrys (Arxula) adeninivorans LS3 - a yeast of biotechnological interest.</title>
        <authorList>
            <person name="Kunze G."/>
            <person name="Gaillardin C."/>
            <person name="Czernicka M."/>
            <person name="Durrens P."/>
            <person name="Martin T."/>
            <person name="Boer E."/>
            <person name="Gabaldon T."/>
            <person name="Cruz J."/>
            <person name="Talla E."/>
            <person name="Marck C."/>
            <person name="Goffeau A."/>
            <person name="Barbe V."/>
            <person name="Baret P."/>
            <person name="Baronian K."/>
            <person name="Beier S."/>
            <person name="Bleykasten C."/>
            <person name="Bode R."/>
            <person name="Casaregola S."/>
            <person name="Despons L."/>
            <person name="Fairhead C."/>
            <person name="Giersberg M."/>
            <person name="Gierski P."/>
            <person name="Hahnel U."/>
            <person name="Hartmann A."/>
            <person name="Jankowska D."/>
            <person name="Jubin C."/>
            <person name="Jung P."/>
            <person name="Lafontaine I."/>
            <person name="Leh-Louis V."/>
            <person name="Lemaire M."/>
            <person name="Marcet-Houben M."/>
            <person name="Mascher M."/>
            <person name="Morel G."/>
            <person name="Richard G.-F."/>
            <person name="Riechen J."/>
            <person name="Sacerdot C."/>
            <person name="Sarkar A."/>
            <person name="Savel G."/>
            <person name="Schacherer J."/>
            <person name="Sherman D."/>
            <person name="Straub M.-L."/>
            <person name="Stein N."/>
            <person name="Thierry A."/>
            <person name="Trautwein-Schult A."/>
            <person name="Westhof E."/>
            <person name="Worch S."/>
            <person name="Dujon B."/>
            <person name="Souciet J.-L."/>
            <person name="Wincker P."/>
            <person name="Scholz U."/>
            <person name="Neuveglise N."/>
        </authorList>
    </citation>
    <scope>NUCLEOTIDE SEQUENCE</scope>
    <source>
        <strain evidence="13">LS3</strain>
    </source>
</reference>
<sequence length="1216" mass="135324">MQTPILTSVDRQNSIRRVNEYFDPEGGAENMQRKRSLIRPERGRIEPGHRHYNYAQKAAEHAGRINVLPSSTGNDPVAAQEASNMPTSSSSHGIPLNDMGQPLENYDKIDEDPEYDPKGGRNVYGLNDEVGHLHEQGYDKRAEADYGPQNMADPLAAGANAPLNGSEKVKVPKEEKLSLWHAYCKFVTCLVPGTVLKWFGMRDKDRQMAWREKIGLITVIMYAMAFVAYLTFGFTQTVCKNSVPRARNNEVSDGNMIINGYYYDLTKATHPAAQGIDSGSPILYPPMNGAGMDGSFMFQNVNGHCKGLFTAKENCKIPHDGDNFAYYFPCRLFAQNGTTTANFSTEHYEGYACHTSTSARKAYYKLDISGEVYFTWDDVKNSTRNLVVYNGNVIDLALVDWIRKDDLNYPEEFDWLRNNDTIRGMDVSQYMSSGRDAKIMKCLSETMKVGVVDTMAVGCIASQVVLYVSLVFIVGLVAVKFLFACYFNWVMARRQGAFYMDGKQLNEHSRQIEDWSDNIYSQGPIKAPANPPRRQSKFFGGKSGKGSKADRGNKITMSSQLPMSSVSKLAPGGALYNNGNGSRGSLMMLNSTINEPSMMSADTSYRSPAAQLDDQGSYYHEDSYVDSPVISGVGSGSDMAPGMADYLIPQPPPDYRPFGFPLAHTVCLVTAYSESVEGLRTTLDSIATTDYPNSHKLIMIVCDGLVKGSGNDMTTPEIALSMMKDFVERPEDVQPHSYVSVVSGSKRHNMAKVYAGFYKYDDATVEVSKQQRVPVLVISKCGTPAEANAPKPGNRGKRDSQVILMTFFQRVMFDERMTELEYEIFNSIFKVTGIAPDFYEIMLMVDADTKVFPDSLTHMVAEMVKDPEIMGLCGETKIANKTESWVTAIQVFEYFISHHQTKAFESVFGGVTCLPGCFCMYRIKTPKGPNGYWVPILANPDIVEHYSDNVVDTLHKKNLLLLGEDRFLTTLMLRTFPKRKQVFVPKAACKTIAPSEFKVLLSQRRRWINSTVHNLFELILVNDLCGIFCISMQFVVFVDLVSTLVLPAAITFTLYVIIIAIVSTPTPTMSLILLALILGLPGCLIVVTASKASYVLWMGAYLLALPVWNFVLPMYAYWKFDDFSWGETRSIAGGDKGGHDAVEGEFDSSQIVMKRWREFERERRRVTMPPYAVWGGGTPSMVSSTTNQMTGPTAVSGPSESGSSTEEPKTENDTML</sequence>
<dbReference type="AlphaFoldDB" id="A0A060T3J7"/>
<feature type="compositionally biased region" description="Polar residues" evidence="10">
    <location>
        <begin position="81"/>
        <end position="92"/>
    </location>
</feature>
<accession>A0A060T3J7</accession>
<dbReference type="GO" id="GO:0004100">
    <property type="term" value="F:chitin synthase activity"/>
    <property type="evidence" value="ECO:0007669"/>
    <property type="project" value="UniProtKB-EC"/>
</dbReference>
<proteinExistence type="predicted"/>
<keyword evidence="9" id="KW-0325">Glycoprotein</keyword>
<evidence type="ECO:0000256" key="4">
    <source>
        <dbReference type="ARBA" id="ARBA00022676"/>
    </source>
</evidence>
<feature type="region of interest" description="Disordered" evidence="10">
    <location>
        <begin position="67"/>
        <end position="111"/>
    </location>
</feature>
<evidence type="ECO:0000256" key="3">
    <source>
        <dbReference type="ARBA" id="ARBA00022475"/>
    </source>
</evidence>
<keyword evidence="6 11" id="KW-0812">Transmembrane</keyword>
<evidence type="ECO:0000256" key="10">
    <source>
        <dbReference type="SAM" id="MobiDB-lite"/>
    </source>
</evidence>
<feature type="region of interest" description="Disordered" evidence="10">
    <location>
        <begin position="1177"/>
        <end position="1216"/>
    </location>
</feature>
<gene>
    <name evidence="13" type="ORF">GNLVRS02_ARAD1C37862g</name>
</gene>
<evidence type="ECO:0000259" key="12">
    <source>
        <dbReference type="Pfam" id="PF22997"/>
    </source>
</evidence>
<dbReference type="InterPro" id="IPR029044">
    <property type="entry name" value="Nucleotide-diphossugar_trans"/>
</dbReference>
<keyword evidence="8 11" id="KW-0472">Membrane</keyword>
<organism evidence="13">
    <name type="scientific">Blastobotrys adeninivorans</name>
    <name type="common">Yeast</name>
    <name type="synonym">Arxula adeninivorans</name>
    <dbReference type="NCBI Taxonomy" id="409370"/>
    <lineage>
        <taxon>Eukaryota</taxon>
        <taxon>Fungi</taxon>
        <taxon>Dikarya</taxon>
        <taxon>Ascomycota</taxon>
        <taxon>Saccharomycotina</taxon>
        <taxon>Dipodascomycetes</taxon>
        <taxon>Dipodascales</taxon>
        <taxon>Trichomonascaceae</taxon>
        <taxon>Blastobotrys</taxon>
    </lineage>
</organism>
<evidence type="ECO:0000256" key="7">
    <source>
        <dbReference type="ARBA" id="ARBA00022989"/>
    </source>
</evidence>
<dbReference type="PANTHER" id="PTHR22914:SF16">
    <property type="entry name" value="CHITIN SYNTHASE 3"/>
    <property type="match status" value="1"/>
</dbReference>
<dbReference type="GO" id="GO:0005886">
    <property type="term" value="C:plasma membrane"/>
    <property type="evidence" value="ECO:0007669"/>
    <property type="project" value="UniProtKB-SubCell"/>
</dbReference>
<dbReference type="InterPro" id="IPR004835">
    <property type="entry name" value="Chitin_synth"/>
</dbReference>
<evidence type="ECO:0000256" key="11">
    <source>
        <dbReference type="SAM" id="Phobius"/>
    </source>
</evidence>
<keyword evidence="5" id="KW-0808">Transferase</keyword>
<keyword evidence="3" id="KW-1003">Cell membrane</keyword>
<evidence type="ECO:0000256" key="2">
    <source>
        <dbReference type="ARBA" id="ARBA00012543"/>
    </source>
</evidence>
<feature type="transmembrane region" description="Helical" evidence="11">
    <location>
        <begin position="1095"/>
        <end position="1118"/>
    </location>
</feature>
<evidence type="ECO:0000256" key="9">
    <source>
        <dbReference type="ARBA" id="ARBA00023180"/>
    </source>
</evidence>
<comment type="subcellular location">
    <subcellularLocation>
        <location evidence="1">Cell membrane</location>
        <topology evidence="1">Multi-pass membrane protein</topology>
    </subcellularLocation>
</comment>